<dbReference type="SUPFAM" id="SSF47598">
    <property type="entry name" value="Ribbon-helix-helix"/>
    <property type="match status" value="1"/>
</dbReference>
<gene>
    <name evidence="1" type="ORF">J2Z34_002686</name>
</gene>
<reference evidence="1 2" key="1">
    <citation type="submission" date="2021-03" db="EMBL/GenBank/DDBJ databases">
        <title>Genomic Encyclopedia of Type Strains, Phase IV (KMG-IV): sequencing the most valuable type-strain genomes for metagenomic binning, comparative biology and taxonomic classification.</title>
        <authorList>
            <person name="Goeker M."/>
        </authorList>
    </citation>
    <scope>NUCLEOTIDE SEQUENCE [LARGE SCALE GENOMIC DNA]</scope>
    <source>
        <strain evidence="1 2">DSM 6139</strain>
    </source>
</reference>
<sequence length="45" mass="5185">MKATDKTKILLTIPEDLKEDLVKEADAVNRSLNNYILTVLLKREK</sequence>
<accession>A0ABS4G6I2</accession>
<evidence type="ECO:0000313" key="1">
    <source>
        <dbReference type="EMBL" id="MBP1920188.1"/>
    </source>
</evidence>
<protein>
    <submittedName>
        <fullName evidence="1">HicB family RNase H-like nuclease</fullName>
    </submittedName>
</protein>
<dbReference type="InterPro" id="IPR010985">
    <property type="entry name" value="Ribbon_hlx_hlx"/>
</dbReference>
<comment type="caution">
    <text evidence="1">The sequence shown here is derived from an EMBL/GenBank/DDBJ whole genome shotgun (WGS) entry which is preliminary data.</text>
</comment>
<dbReference type="Proteomes" id="UP001519271">
    <property type="component" value="Unassembled WGS sequence"/>
</dbReference>
<dbReference type="Gene3D" id="1.10.1220.10">
    <property type="entry name" value="Met repressor-like"/>
    <property type="match status" value="1"/>
</dbReference>
<proteinExistence type="predicted"/>
<dbReference type="RefSeq" id="WP_209460368.1">
    <property type="nucleotide sequence ID" value="NZ_JAGGKC010000025.1"/>
</dbReference>
<dbReference type="EMBL" id="JAGGKC010000025">
    <property type="protein sequence ID" value="MBP1920188.1"/>
    <property type="molecule type" value="Genomic_DNA"/>
</dbReference>
<dbReference type="InterPro" id="IPR013321">
    <property type="entry name" value="Arc_rbn_hlx_hlx"/>
</dbReference>
<keyword evidence="2" id="KW-1185">Reference proteome</keyword>
<evidence type="ECO:0000313" key="2">
    <source>
        <dbReference type="Proteomes" id="UP001519271"/>
    </source>
</evidence>
<name>A0ABS4G6I2_9CLOT</name>
<organism evidence="1 2">
    <name type="scientific">Youngiibacter multivorans</name>
    <dbReference type="NCBI Taxonomy" id="937251"/>
    <lineage>
        <taxon>Bacteria</taxon>
        <taxon>Bacillati</taxon>
        <taxon>Bacillota</taxon>
        <taxon>Clostridia</taxon>
        <taxon>Eubacteriales</taxon>
        <taxon>Clostridiaceae</taxon>
        <taxon>Youngiibacter</taxon>
    </lineage>
</organism>